<dbReference type="Pfam" id="PF12705">
    <property type="entry name" value="PDDEXK_1"/>
    <property type="match status" value="1"/>
</dbReference>
<dbReference type="OrthoDB" id="6405at10239"/>
<accession>A0A0E3T5X0</accession>
<dbReference type="Proteomes" id="UP000033019">
    <property type="component" value="Segment"/>
</dbReference>
<evidence type="ECO:0000313" key="2">
    <source>
        <dbReference type="EMBL" id="AKC02881.1"/>
    </source>
</evidence>
<dbReference type="RefSeq" id="YP_009215253.1">
    <property type="nucleotide sequence ID" value="NC_028972.1"/>
</dbReference>
<protein>
    <recommendedName>
        <fullName evidence="1">PD-(D/E)XK endonuclease-like domain-containing protein</fullName>
    </recommendedName>
</protein>
<dbReference type="GeneID" id="26641485"/>
<organism evidence="2 3">
    <name type="scientific">Gordonia phage Gmala1</name>
    <dbReference type="NCBI Taxonomy" id="1622190"/>
    <lineage>
        <taxon>Viruses</taxon>
        <taxon>Duplodnaviria</taxon>
        <taxon>Heunggongvirae</taxon>
        <taxon>Uroviricota</taxon>
        <taxon>Caudoviricetes</taxon>
        <taxon>Gordtnkvirus</taxon>
        <taxon>Gordtnkvirus gordtnk2</taxon>
    </lineage>
</organism>
<dbReference type="Gene3D" id="3.90.320.10">
    <property type="match status" value="1"/>
</dbReference>
<reference evidence="2 3" key="1">
    <citation type="journal article" date="2015" name="Sci. Rep.">
        <title>Bacteriophages of wastewater foaming-associated filamentous Gordonia reduce host levels in raw activated sludge.</title>
        <authorList>
            <person name="Liu M."/>
            <person name="Gill J.J."/>
            <person name="Young R."/>
            <person name="Summer E.J."/>
        </authorList>
    </citation>
    <scope>NUCLEOTIDE SEQUENCE [LARGE SCALE GENOMIC DNA]</scope>
</reference>
<feature type="domain" description="PD-(D/E)XK endonuclease-like" evidence="1">
    <location>
        <begin position="7"/>
        <end position="255"/>
    </location>
</feature>
<sequence length="396" mass="45215">MRPKSGTVSASALAVWDQCPQKWAAQYVDYIPQPQGSTRGNVGTVAHQALELFVQAVFFKKTHKWDDVDYLLDLVYEAFVEIFHKTDMSDEDFIDARKLVRDWHDRTDFTGVEVLSTEQKLRIPTEVDDILFTYIFDRMDKIINEDGEVELRCVDYKSVSQRWTYDEVQNKLQFRLYALCAMIQYKELQPAGVWVMADLLRFNETVGVFITREECIETWQMLQSTVELILSTDREDAPYRLGVGCRFCPIAASCPALRRNVDAGGVLAVLDPEQALLLHAQLKGQIEGLTGLLDHCEKVITNYAREEDITSLSAKDELGYEHSVEVLAQGRRKLKNPAAVAQIVGPRIAARIGKFNITDLDKLLKGQELDDNQKQQIQDLLTKEYSPKLKFKQKGQ</sequence>
<gene>
    <name evidence="2" type="ORF">Gmala1_43</name>
</gene>
<dbReference type="EMBL" id="KP790009">
    <property type="protein sequence ID" value="AKC02881.1"/>
    <property type="molecule type" value="Genomic_DNA"/>
</dbReference>
<evidence type="ECO:0000313" key="3">
    <source>
        <dbReference type="Proteomes" id="UP000033019"/>
    </source>
</evidence>
<proteinExistence type="predicted"/>
<dbReference type="KEGG" id="vg:26641485"/>
<evidence type="ECO:0000259" key="1">
    <source>
        <dbReference type="Pfam" id="PF12705"/>
    </source>
</evidence>
<dbReference type="InterPro" id="IPR038726">
    <property type="entry name" value="PDDEXK_AddAB-type"/>
</dbReference>
<name>A0A0E3T5X0_9CAUD</name>
<dbReference type="InterPro" id="IPR011604">
    <property type="entry name" value="PDDEXK-like_dom_sf"/>
</dbReference>